<dbReference type="GeneID" id="120273771"/>
<dbReference type="PANTHER" id="PTHR10571:SF0">
    <property type="entry name" value="UDP-N-ACETYLGLUCOSAMINE--DOLICHYL-PHOSPHATE N-ACETYLGLUCOSAMINEPHOSPHOTRANSFERASE"/>
    <property type="match status" value="1"/>
</dbReference>
<feature type="transmembrane region" description="Helical" evidence="20">
    <location>
        <begin position="250"/>
        <end position="269"/>
    </location>
</feature>
<name>A0AB40CBB6_DIOCR</name>
<gene>
    <name evidence="22" type="primary">LOC120273771</name>
</gene>
<evidence type="ECO:0000256" key="14">
    <source>
        <dbReference type="ARBA" id="ARBA00023136"/>
    </source>
</evidence>
<keyword evidence="13 20" id="KW-1133">Transmembrane helix</keyword>
<accession>A0AB40CBB6</accession>
<keyword evidence="14 20" id="KW-0472">Membrane</keyword>
<evidence type="ECO:0000256" key="12">
    <source>
        <dbReference type="ARBA" id="ARBA00022842"/>
    </source>
</evidence>
<comment type="similarity">
    <text evidence="4">Belongs to the glycosyltransferase 4 family.</text>
</comment>
<feature type="transmembrane region" description="Helical" evidence="20">
    <location>
        <begin position="118"/>
        <end position="139"/>
    </location>
</feature>
<dbReference type="PANTHER" id="PTHR10571">
    <property type="entry name" value="UDP-N-ACETYLGLUCOSAMINE--DOLICHYL-PHOSPHATE N-ACETYLGLUCOSAMINEPHOSPHOTRANSFERASE"/>
    <property type="match status" value="1"/>
</dbReference>
<dbReference type="GO" id="GO:0046872">
    <property type="term" value="F:metal ion binding"/>
    <property type="evidence" value="ECO:0007669"/>
    <property type="project" value="UniProtKB-KW"/>
</dbReference>
<dbReference type="GO" id="GO:0003975">
    <property type="term" value="F:UDP-N-acetylglucosamine-dolichyl-phosphate N-acetylglucosaminephosphotransferase activity"/>
    <property type="evidence" value="ECO:0007669"/>
    <property type="project" value="UniProtKB-EC"/>
</dbReference>
<dbReference type="Pfam" id="PF00953">
    <property type="entry name" value="Glycos_transf_4"/>
    <property type="match status" value="1"/>
</dbReference>
<evidence type="ECO:0000313" key="21">
    <source>
        <dbReference type="Proteomes" id="UP001515500"/>
    </source>
</evidence>
<feature type="transmembrane region" description="Helical" evidence="20">
    <location>
        <begin position="182"/>
        <end position="204"/>
    </location>
</feature>
<dbReference type="GO" id="GO:0006488">
    <property type="term" value="P:dolichol-linked oligosaccharide biosynthetic process"/>
    <property type="evidence" value="ECO:0007669"/>
    <property type="project" value="InterPro"/>
</dbReference>
<feature type="transmembrane region" description="Helical" evidence="20">
    <location>
        <begin position="281"/>
        <end position="302"/>
    </location>
</feature>
<evidence type="ECO:0000256" key="9">
    <source>
        <dbReference type="ARBA" id="ARBA00022692"/>
    </source>
</evidence>
<dbReference type="Proteomes" id="UP001515500">
    <property type="component" value="Chromosome 12"/>
</dbReference>
<feature type="transmembrane region" description="Helical" evidence="20">
    <location>
        <begin position="151"/>
        <end position="170"/>
    </location>
</feature>
<sequence length="423" mass="46820">MAARRKSSSITAKPPQISEPNEAPKPKASSADDPPLRPPKLGLIVPLSALFFIPFFGFLYFYYDVEPSLRRSIAINAAMSLAGFVVVVRMIPVAAKYVSRRSLFGYDINKKGTPQGSIKVPESLGIVIGIVYLVIAIVFQHFNFTSDSNWLVEYNAALASICFMLLLGFVDDVLDIPWRIKLVLPSFAALPLLMAYAGHTAIIIPKPLIPYVGVAVLDLGWIYKLYMGLLAVFCTNAINIHAGLNGLEVGQTVVISAAILIHNLMQIGASGDPEYQQAHAFSIYLVQPLLTTSLALLSFNWYPSSVFVGDTYTYFAGMAMAVVGILGHFSETLLLFFLPQVLNFLYSCPQLFKIIPCPRHRLPRFDPQTGLLTGTKDGTLVNLFLRLFGRCTEKSLCIRLLVFQALSCVLCFWLRYVLAGWYK</sequence>
<protein>
    <recommendedName>
        <fullName evidence="6">UDP-N-acetylglucosamine--dolichyl-phosphate N-acetylglucosaminephosphotransferase</fullName>
        <ecNumber evidence="5">2.7.8.15</ecNumber>
    </recommendedName>
    <alternativeName>
        <fullName evidence="15">GlcNAc-1-P transferase</fullName>
    </alternativeName>
    <alternativeName>
        <fullName evidence="16">N-acetylglucosamine-1-phosphate transferase</fullName>
    </alternativeName>
</protein>
<keyword evidence="8" id="KW-0808">Transferase</keyword>
<dbReference type="GO" id="GO:0016757">
    <property type="term" value="F:glycosyltransferase activity"/>
    <property type="evidence" value="ECO:0007669"/>
    <property type="project" value="UniProtKB-KW"/>
</dbReference>
<evidence type="ECO:0000313" key="22">
    <source>
        <dbReference type="RefSeq" id="XP_039136408.1"/>
    </source>
</evidence>
<feature type="transmembrane region" description="Helical" evidence="20">
    <location>
        <begin position="396"/>
        <end position="418"/>
    </location>
</feature>
<evidence type="ECO:0000256" key="1">
    <source>
        <dbReference type="ARBA" id="ARBA00001946"/>
    </source>
</evidence>
<comment type="function">
    <text evidence="17">UDP-N-acetylglucosamine--dolichyl-phosphate N-acetylglucosaminephosphotransferase that operates in the biosynthetic pathway of dolichol-linked oligosaccharides, the glycan precursors employed in protein asparagine (N)-glycosylation. The assembly of dolichol-linked oligosaccharides begins on the cytosolic side of the endoplasmic reticulum membrane and finishes in its lumen. The sequential addition of sugars to dolichol pyrophosphate produces dolichol-linked oligosaccharides containing fourteen sugars, including two GlcNAcs, nine mannoses and three glucoses. Once assembled, the oligosaccharide is transferred from the lipid to nascent proteins by oligosaccharyltransferases. Catalyzes the initial step of dolichol-linked oligosaccharide biosynthesis, transfering GlcNAc-1-P from cytosolic UDP-GlcNAc onto the carrier lipid dolichyl phosphate (P-dolichol), yielding GlcNAc-P-P-dolichol embedded in the cytoplasmic leaflet of the endoplasmic reticulum membrane.</text>
</comment>
<proteinExistence type="inferred from homology"/>
<evidence type="ECO:0000256" key="3">
    <source>
        <dbReference type="ARBA" id="ARBA00004922"/>
    </source>
</evidence>
<evidence type="ECO:0000256" key="13">
    <source>
        <dbReference type="ARBA" id="ARBA00022989"/>
    </source>
</evidence>
<keyword evidence="21" id="KW-1185">Reference proteome</keyword>
<evidence type="ECO:0000256" key="15">
    <source>
        <dbReference type="ARBA" id="ARBA00029567"/>
    </source>
</evidence>
<dbReference type="EC" id="2.7.8.15" evidence="5"/>
<dbReference type="GO" id="GO:0005789">
    <property type="term" value="C:endoplasmic reticulum membrane"/>
    <property type="evidence" value="ECO:0007669"/>
    <property type="project" value="UniProtKB-SubCell"/>
</dbReference>
<dbReference type="InterPro" id="IPR000715">
    <property type="entry name" value="Glycosyl_transferase_4"/>
</dbReference>
<evidence type="ECO:0000256" key="6">
    <source>
        <dbReference type="ARBA" id="ARBA00017659"/>
    </source>
</evidence>
<evidence type="ECO:0000256" key="8">
    <source>
        <dbReference type="ARBA" id="ARBA00022679"/>
    </source>
</evidence>
<evidence type="ECO:0000256" key="10">
    <source>
        <dbReference type="ARBA" id="ARBA00022723"/>
    </source>
</evidence>
<organism evidence="21 22">
    <name type="scientific">Dioscorea cayennensis subsp. rotundata</name>
    <name type="common">White Guinea yam</name>
    <name type="synonym">Dioscorea rotundata</name>
    <dbReference type="NCBI Taxonomy" id="55577"/>
    <lineage>
        <taxon>Eukaryota</taxon>
        <taxon>Viridiplantae</taxon>
        <taxon>Streptophyta</taxon>
        <taxon>Embryophyta</taxon>
        <taxon>Tracheophyta</taxon>
        <taxon>Spermatophyta</taxon>
        <taxon>Magnoliopsida</taxon>
        <taxon>Liliopsida</taxon>
        <taxon>Dioscoreales</taxon>
        <taxon>Dioscoreaceae</taxon>
        <taxon>Dioscorea</taxon>
    </lineage>
</organism>
<keyword evidence="9 20" id="KW-0812">Transmembrane</keyword>
<feature type="transmembrane region" description="Helical" evidence="20">
    <location>
        <begin position="75"/>
        <end position="98"/>
    </location>
</feature>
<dbReference type="RefSeq" id="XP_039136408.1">
    <property type="nucleotide sequence ID" value="XM_039280474.1"/>
</dbReference>
<dbReference type="InterPro" id="IPR033895">
    <property type="entry name" value="GPT"/>
</dbReference>
<evidence type="ECO:0000256" key="19">
    <source>
        <dbReference type="SAM" id="MobiDB-lite"/>
    </source>
</evidence>
<keyword evidence="11" id="KW-0256">Endoplasmic reticulum</keyword>
<evidence type="ECO:0000256" key="18">
    <source>
        <dbReference type="ARBA" id="ARBA00045078"/>
    </source>
</evidence>
<evidence type="ECO:0000256" key="17">
    <source>
        <dbReference type="ARBA" id="ARBA00044717"/>
    </source>
</evidence>
<dbReference type="AlphaFoldDB" id="A0AB40CBB6"/>
<dbReference type="CDD" id="cd06855">
    <property type="entry name" value="GT_GPT_euk"/>
    <property type="match status" value="1"/>
</dbReference>
<feature type="transmembrane region" description="Helical" evidence="20">
    <location>
        <begin position="314"/>
        <end position="338"/>
    </location>
</feature>
<keyword evidence="12" id="KW-0460">Magnesium</keyword>
<evidence type="ECO:0000256" key="20">
    <source>
        <dbReference type="SAM" id="Phobius"/>
    </source>
</evidence>
<evidence type="ECO:0000256" key="7">
    <source>
        <dbReference type="ARBA" id="ARBA00022676"/>
    </source>
</evidence>
<keyword evidence="10" id="KW-0479">Metal-binding</keyword>
<evidence type="ECO:0000256" key="11">
    <source>
        <dbReference type="ARBA" id="ARBA00022824"/>
    </source>
</evidence>
<evidence type="ECO:0000256" key="4">
    <source>
        <dbReference type="ARBA" id="ARBA00009317"/>
    </source>
</evidence>
<reference evidence="22" key="1">
    <citation type="submission" date="2025-08" db="UniProtKB">
        <authorList>
            <consortium name="RefSeq"/>
        </authorList>
    </citation>
    <scope>IDENTIFICATION</scope>
</reference>
<comment type="subcellular location">
    <subcellularLocation>
        <location evidence="2">Endoplasmic reticulum membrane</location>
        <topology evidence="2">Multi-pass membrane protein</topology>
    </subcellularLocation>
</comment>
<evidence type="ECO:0000256" key="16">
    <source>
        <dbReference type="ARBA" id="ARBA00033238"/>
    </source>
</evidence>
<evidence type="ECO:0000256" key="5">
    <source>
        <dbReference type="ARBA" id="ARBA00013225"/>
    </source>
</evidence>
<feature type="region of interest" description="Disordered" evidence="19">
    <location>
        <begin position="1"/>
        <end position="35"/>
    </location>
</feature>
<comment type="pathway">
    <text evidence="3">Protein modification; protein glycosylation.</text>
</comment>
<feature type="transmembrane region" description="Helical" evidence="20">
    <location>
        <begin position="43"/>
        <end position="63"/>
    </location>
</feature>
<keyword evidence="7" id="KW-0328">Glycosyltransferase</keyword>
<evidence type="ECO:0000256" key="2">
    <source>
        <dbReference type="ARBA" id="ARBA00004477"/>
    </source>
</evidence>
<comment type="catalytic activity">
    <reaction evidence="18">
        <text>a di-trans,poly-cis-dolichyl phosphate + UDP-N-acetyl-alpha-D-glucosamine = an N-acetyl-alpha-D-glucosaminyl-diphospho-di-trans,poly-cis-dolichol + UMP</text>
        <dbReference type="Rhea" id="RHEA:13289"/>
        <dbReference type="Rhea" id="RHEA-COMP:19498"/>
        <dbReference type="Rhea" id="RHEA-COMP:19507"/>
        <dbReference type="ChEBI" id="CHEBI:57683"/>
        <dbReference type="ChEBI" id="CHEBI:57705"/>
        <dbReference type="ChEBI" id="CHEBI:57865"/>
        <dbReference type="ChEBI" id="CHEBI:58427"/>
        <dbReference type="EC" id="2.7.8.15"/>
    </reaction>
    <physiologicalReaction direction="left-to-right" evidence="18">
        <dbReference type="Rhea" id="RHEA:13290"/>
    </physiologicalReaction>
</comment>
<comment type="cofactor">
    <cofactor evidence="1">
        <name>Mg(2+)</name>
        <dbReference type="ChEBI" id="CHEBI:18420"/>
    </cofactor>
</comment>